<reference evidence="1 2" key="1">
    <citation type="submission" date="2021-08" db="EMBL/GenBank/DDBJ databases">
        <title>Genomic Architecture of Streptomyces flavotricini NGL1 and Streptomyces erythrochromogenes HMS4 With Differential Plant Beneficial attributes and laccase production capabilities.</title>
        <authorList>
            <person name="Salwan R."/>
            <person name="Kaur R."/>
            <person name="Sharma V."/>
        </authorList>
    </citation>
    <scope>NUCLEOTIDE SEQUENCE [LARGE SCALE GENOMIC DNA]</scope>
    <source>
        <strain evidence="1 2">NGL1</strain>
    </source>
</reference>
<protein>
    <submittedName>
        <fullName evidence="1">Uncharacterized protein</fullName>
    </submittedName>
</protein>
<accession>A0ABS8EIE3</accession>
<dbReference type="Proteomes" id="UP001520654">
    <property type="component" value="Unassembled WGS sequence"/>
</dbReference>
<dbReference type="RefSeq" id="WP_229346066.1">
    <property type="nucleotide sequence ID" value="NZ_JAINUL010000032.1"/>
</dbReference>
<organism evidence="1 2">
    <name type="scientific">Streptomyces flavotricini</name>
    <dbReference type="NCBI Taxonomy" id="66888"/>
    <lineage>
        <taxon>Bacteria</taxon>
        <taxon>Bacillati</taxon>
        <taxon>Actinomycetota</taxon>
        <taxon>Actinomycetes</taxon>
        <taxon>Kitasatosporales</taxon>
        <taxon>Streptomycetaceae</taxon>
        <taxon>Streptomyces</taxon>
    </lineage>
</organism>
<name>A0ABS8EIE3_9ACTN</name>
<dbReference type="EMBL" id="JAINUL010000032">
    <property type="protein sequence ID" value="MCC0100845.1"/>
    <property type="molecule type" value="Genomic_DNA"/>
</dbReference>
<evidence type="ECO:0000313" key="1">
    <source>
        <dbReference type="EMBL" id="MCC0100845.1"/>
    </source>
</evidence>
<evidence type="ECO:0000313" key="2">
    <source>
        <dbReference type="Proteomes" id="UP001520654"/>
    </source>
</evidence>
<sequence>MSRIIELAERIVYRAKLKFLEEAALAGIADAEGLALAPLCPPSRVIQVVSYHGLHLGRVRQEREGGWIAVVKGAAHSTGPYEDARAAAESLYVQCILTPPREISRED</sequence>
<keyword evidence="2" id="KW-1185">Reference proteome</keyword>
<proteinExistence type="predicted"/>
<comment type="caution">
    <text evidence="1">The sequence shown here is derived from an EMBL/GenBank/DDBJ whole genome shotgun (WGS) entry which is preliminary data.</text>
</comment>
<gene>
    <name evidence="1" type="ORF">K7B10_40110</name>
</gene>